<accession>A0ABD2IW65</accession>
<name>A0ABD2IW65_HETSC</name>
<dbReference type="AlphaFoldDB" id="A0ABD2IW65"/>
<reference evidence="3 4" key="1">
    <citation type="submission" date="2024-10" db="EMBL/GenBank/DDBJ databases">
        <authorList>
            <person name="Kim D."/>
        </authorList>
    </citation>
    <scope>NUCLEOTIDE SEQUENCE [LARGE SCALE GENOMIC DNA]</scope>
    <source>
        <strain evidence="3">Taebaek</strain>
    </source>
</reference>
<dbReference type="InterPro" id="IPR036296">
    <property type="entry name" value="SKP1-like_dim_sf"/>
</dbReference>
<feature type="region of interest" description="Disordered" evidence="1">
    <location>
        <begin position="248"/>
        <end position="355"/>
    </location>
</feature>
<organism evidence="3 4">
    <name type="scientific">Heterodera schachtii</name>
    <name type="common">Sugarbeet cyst nematode worm</name>
    <name type="synonym">Tylenchus schachtii</name>
    <dbReference type="NCBI Taxonomy" id="97005"/>
    <lineage>
        <taxon>Eukaryota</taxon>
        <taxon>Metazoa</taxon>
        <taxon>Ecdysozoa</taxon>
        <taxon>Nematoda</taxon>
        <taxon>Chromadorea</taxon>
        <taxon>Rhabditida</taxon>
        <taxon>Tylenchina</taxon>
        <taxon>Tylenchomorpha</taxon>
        <taxon>Tylenchoidea</taxon>
        <taxon>Heteroderidae</taxon>
        <taxon>Heteroderinae</taxon>
        <taxon>Heterodera</taxon>
    </lineage>
</organism>
<dbReference type="InterPro" id="IPR011333">
    <property type="entry name" value="SKP1/BTB/POZ_sf"/>
</dbReference>
<evidence type="ECO:0000313" key="3">
    <source>
        <dbReference type="EMBL" id="KAL3081570.1"/>
    </source>
</evidence>
<dbReference type="Proteomes" id="UP001620645">
    <property type="component" value="Unassembled WGS sequence"/>
</dbReference>
<dbReference type="Pfam" id="PF01466">
    <property type="entry name" value="Skp1"/>
    <property type="match status" value="1"/>
</dbReference>
<sequence length="355" mass="41664">MALPKYVFIWSDNEKKNLEVDHKVIRLSKELSELFHAKDDQSVDAKHGEQETLPVPKQEAEKMVKEWYAHHKNVMNIKTCKDNVTLVIKVHLDAVRLSKELSNMLEDTADEGYLKPIPSPVQNFKSDIMLKLIKLCEDYKYKFDGLKKITDVPTVAESSATKVQEGEVGEASPSNAKAGTIAEEIQKFVPPPHIMQWDVKTDLEMVRAADFYNINRLINDDYIDNVYEIVKVKWINGKTPQEIRKAFGVEEPYPPGHPEWARVEKENEWEESDEEREARHAKEREEEDERERKEKKRQEEADALVRCSNKIKNRIRNSLISRDNIMMKDRDTMKTMNDEDEERKNKIRRRDEEKK</sequence>
<keyword evidence="4" id="KW-1185">Reference proteome</keyword>
<dbReference type="InterPro" id="IPR016072">
    <property type="entry name" value="Skp1_comp_dimer"/>
</dbReference>
<dbReference type="EMBL" id="JBICCN010000269">
    <property type="protein sequence ID" value="KAL3081570.1"/>
    <property type="molecule type" value="Genomic_DNA"/>
</dbReference>
<gene>
    <name evidence="3" type="ORF">niasHS_011448</name>
</gene>
<feature type="compositionally biased region" description="Basic and acidic residues" evidence="1">
    <location>
        <begin position="325"/>
        <end position="337"/>
    </location>
</feature>
<comment type="caution">
    <text evidence="3">The sequence shown here is derived from an EMBL/GenBank/DDBJ whole genome shotgun (WGS) entry which is preliminary data.</text>
</comment>
<dbReference type="Gene3D" id="3.30.710.10">
    <property type="entry name" value="Potassium Channel Kv1.1, Chain A"/>
    <property type="match status" value="1"/>
</dbReference>
<evidence type="ECO:0000313" key="4">
    <source>
        <dbReference type="Proteomes" id="UP001620645"/>
    </source>
</evidence>
<feature type="domain" description="SKP1 component dimerisation" evidence="2">
    <location>
        <begin position="235"/>
        <end position="269"/>
    </location>
</feature>
<proteinExistence type="predicted"/>
<protein>
    <recommendedName>
        <fullName evidence="2">SKP1 component dimerisation domain-containing protein</fullName>
    </recommendedName>
</protein>
<feature type="compositionally biased region" description="Basic and acidic residues" evidence="1">
    <location>
        <begin position="276"/>
        <end position="300"/>
    </location>
</feature>
<evidence type="ECO:0000256" key="1">
    <source>
        <dbReference type="SAM" id="MobiDB-lite"/>
    </source>
</evidence>
<dbReference type="SUPFAM" id="SSF81382">
    <property type="entry name" value="Skp1 dimerisation domain-like"/>
    <property type="match status" value="1"/>
</dbReference>
<evidence type="ECO:0000259" key="2">
    <source>
        <dbReference type="Pfam" id="PF01466"/>
    </source>
</evidence>